<evidence type="ECO:0000313" key="2">
    <source>
        <dbReference type="Proteomes" id="UP001501821"/>
    </source>
</evidence>
<accession>A0ABP7IW83</accession>
<dbReference type="Gene3D" id="3.40.830.10">
    <property type="entry name" value="LigB-like"/>
    <property type="match status" value="1"/>
</dbReference>
<protein>
    <submittedName>
        <fullName evidence="1">Uncharacterized protein</fullName>
    </submittedName>
</protein>
<dbReference type="RefSeq" id="WP_344777338.1">
    <property type="nucleotide sequence ID" value="NZ_BAABAH010000013.1"/>
</dbReference>
<comment type="caution">
    <text evidence="1">The sequence shown here is derived from an EMBL/GenBank/DDBJ whole genome shotgun (WGS) entry which is preliminary data.</text>
</comment>
<proteinExistence type="predicted"/>
<dbReference type="Proteomes" id="UP001501821">
    <property type="component" value="Unassembled WGS sequence"/>
</dbReference>
<dbReference type="EMBL" id="BAABAH010000013">
    <property type="protein sequence ID" value="GAA3828537.1"/>
    <property type="molecule type" value="Genomic_DNA"/>
</dbReference>
<organism evidence="1 2">
    <name type="scientific">Nocardioides panacisoli</name>
    <dbReference type="NCBI Taxonomy" id="627624"/>
    <lineage>
        <taxon>Bacteria</taxon>
        <taxon>Bacillati</taxon>
        <taxon>Actinomycetota</taxon>
        <taxon>Actinomycetes</taxon>
        <taxon>Propionibacteriales</taxon>
        <taxon>Nocardioidaceae</taxon>
        <taxon>Nocardioides</taxon>
    </lineage>
</organism>
<reference evidence="2" key="1">
    <citation type="journal article" date="2019" name="Int. J. Syst. Evol. Microbiol.">
        <title>The Global Catalogue of Microorganisms (GCM) 10K type strain sequencing project: providing services to taxonomists for standard genome sequencing and annotation.</title>
        <authorList>
            <consortium name="The Broad Institute Genomics Platform"/>
            <consortium name="The Broad Institute Genome Sequencing Center for Infectious Disease"/>
            <person name="Wu L."/>
            <person name="Ma J."/>
        </authorList>
    </citation>
    <scope>NUCLEOTIDE SEQUENCE [LARGE SCALE GENOMIC DNA]</scope>
    <source>
        <strain evidence="2">JCM 16953</strain>
    </source>
</reference>
<keyword evidence="2" id="KW-1185">Reference proteome</keyword>
<name>A0ABP7IW83_9ACTN</name>
<sequence>MIALVPGVLALLPEYASIEDPVPDLRAACLDAVAALGPRVRVLGTGSGERVGRHLVETAGAEVVDAGESGVLVVANGSAKRTEKAPGHLDERAEAFDETLRELLVGPDPAGLAAIDAELGAELWADVGGLVALGDLLAPGQAVDVTYDAAPFGVQYWVIRWSPDAVPSDA</sequence>
<evidence type="ECO:0000313" key="1">
    <source>
        <dbReference type="EMBL" id="GAA3828537.1"/>
    </source>
</evidence>
<gene>
    <name evidence="1" type="ORF">GCM10022242_32420</name>
</gene>